<protein>
    <submittedName>
        <fullName evidence="1">Uncharacterized protein</fullName>
    </submittedName>
</protein>
<evidence type="ECO:0000313" key="2">
    <source>
        <dbReference type="Proteomes" id="UP000078541"/>
    </source>
</evidence>
<keyword evidence="2" id="KW-1185">Reference proteome</keyword>
<dbReference type="Proteomes" id="UP000078541">
    <property type="component" value="Unassembled WGS sequence"/>
</dbReference>
<organism evidence="1 2">
    <name type="scientific">Trachymyrmex septentrionalis</name>
    <dbReference type="NCBI Taxonomy" id="34720"/>
    <lineage>
        <taxon>Eukaryota</taxon>
        <taxon>Metazoa</taxon>
        <taxon>Ecdysozoa</taxon>
        <taxon>Arthropoda</taxon>
        <taxon>Hexapoda</taxon>
        <taxon>Insecta</taxon>
        <taxon>Pterygota</taxon>
        <taxon>Neoptera</taxon>
        <taxon>Endopterygota</taxon>
        <taxon>Hymenoptera</taxon>
        <taxon>Apocrita</taxon>
        <taxon>Aculeata</taxon>
        <taxon>Formicoidea</taxon>
        <taxon>Formicidae</taxon>
        <taxon>Myrmicinae</taxon>
        <taxon>Trachymyrmex</taxon>
    </lineage>
</organism>
<proteinExistence type="predicted"/>
<dbReference type="STRING" id="34720.A0A195F2F5"/>
<dbReference type="AlphaFoldDB" id="A0A195F2F5"/>
<reference evidence="1 2" key="1">
    <citation type="submission" date="2016-03" db="EMBL/GenBank/DDBJ databases">
        <title>Trachymyrmex septentrionalis WGS genome.</title>
        <authorList>
            <person name="Nygaard S."/>
            <person name="Hu H."/>
            <person name="Boomsma J."/>
            <person name="Zhang G."/>
        </authorList>
    </citation>
    <scope>NUCLEOTIDE SEQUENCE [LARGE SCALE GENOMIC DNA]</scope>
    <source>
        <strain evidence="1">Tsep2-gDNA-1</strain>
        <tissue evidence="1">Whole body</tissue>
    </source>
</reference>
<dbReference type="EMBL" id="KQ981856">
    <property type="protein sequence ID" value="KYN34643.1"/>
    <property type="molecule type" value="Genomic_DNA"/>
</dbReference>
<evidence type="ECO:0000313" key="1">
    <source>
        <dbReference type="EMBL" id="KYN34643.1"/>
    </source>
</evidence>
<gene>
    <name evidence="1" type="ORF">ALC56_11132</name>
</gene>
<sequence length="229" mass="26205">MMQHALRHSRAGEGRNICHSCFEQTSQVVGIYLKYSGYIFGIGSDNITLSNRSNMENFIQKIIFLEETTTYCFFQPCRLMFCLFGTFNQPSNLIVPCSDRTESSPSSFSIDETLAVSELTFLSPSPSSRVPSATLVSLDSLLRVAPVKKEIIFYLFKYSNFLLQVITLRLQLSSGNLQLVRHLLSGLTRHGDFCRLFTQSRNRFRFSLQFALHLFDLFLQRRHSLGCLL</sequence>
<accession>A0A195F2F5</accession>
<name>A0A195F2F5_9HYME</name>